<sequence>MSRSLKKIIYGIFYLAVIAFAGFVFYSSVFKPAPTCSDKVQNQGEAGIDCGGPCSSCVLQRLAPLRVLSVNFFGTAAGQTVILADALNPNTDYGAKDSYQFLIYNKSNQVIETLVGDAVFRPGEEIRIFSADATADFKNIGQVGLIFKNTVWQSTGVPKPDLGLGSDLKTTLVGPSIRVTGTTINRSPWSIDVLKVIAVLANKYGIQIFASQTVVSDLEGGGEAKFSVIFPSDPDLNSVFDPKATQIFFNAE</sequence>
<evidence type="ECO:0000256" key="1">
    <source>
        <dbReference type="SAM" id="Phobius"/>
    </source>
</evidence>
<keyword evidence="1" id="KW-1133">Transmembrane helix</keyword>
<reference evidence="2 3" key="1">
    <citation type="journal article" date="2015" name="Nature">
        <title>rRNA introns, odd ribosomes, and small enigmatic genomes across a large radiation of phyla.</title>
        <authorList>
            <person name="Brown C.T."/>
            <person name="Hug L.A."/>
            <person name="Thomas B.C."/>
            <person name="Sharon I."/>
            <person name="Castelle C.J."/>
            <person name="Singh A."/>
            <person name="Wilkins M.J."/>
            <person name="Williams K.H."/>
            <person name="Banfield J.F."/>
        </authorList>
    </citation>
    <scope>NUCLEOTIDE SEQUENCE [LARGE SCALE GENOMIC DNA]</scope>
</reference>
<name>A0A0G1WLK1_9BACT</name>
<dbReference type="Proteomes" id="UP000034956">
    <property type="component" value="Unassembled WGS sequence"/>
</dbReference>
<proteinExistence type="predicted"/>
<gene>
    <name evidence="2" type="ORF">UY23_C0003G0046</name>
</gene>
<keyword evidence="1" id="KW-0472">Membrane</keyword>
<evidence type="ECO:0000313" key="2">
    <source>
        <dbReference type="EMBL" id="KKU91208.1"/>
    </source>
</evidence>
<dbReference type="AlphaFoldDB" id="A0A0G1WLK1"/>
<comment type="caution">
    <text evidence="2">The sequence shown here is derived from an EMBL/GenBank/DDBJ whole genome shotgun (WGS) entry which is preliminary data.</text>
</comment>
<accession>A0A0G1WLK1</accession>
<dbReference type="EMBL" id="LCPF01000003">
    <property type="protein sequence ID" value="KKU91208.1"/>
    <property type="molecule type" value="Genomic_DNA"/>
</dbReference>
<evidence type="ECO:0000313" key="3">
    <source>
        <dbReference type="Proteomes" id="UP000034956"/>
    </source>
</evidence>
<protein>
    <submittedName>
        <fullName evidence="2">Uncharacterized protein</fullName>
    </submittedName>
</protein>
<organism evidence="2 3">
    <name type="scientific">Candidatus Jorgensenbacteria bacterium GW2011_GWA1_48_11</name>
    <dbReference type="NCBI Taxonomy" id="1618660"/>
    <lineage>
        <taxon>Bacteria</taxon>
        <taxon>Candidatus Joergenseniibacteriota</taxon>
    </lineage>
</organism>
<feature type="transmembrane region" description="Helical" evidence="1">
    <location>
        <begin position="12"/>
        <end position="30"/>
    </location>
</feature>
<keyword evidence="1" id="KW-0812">Transmembrane</keyword>